<evidence type="ECO:0000256" key="6">
    <source>
        <dbReference type="ARBA" id="ARBA00023136"/>
    </source>
</evidence>
<evidence type="ECO:0000313" key="12">
    <source>
        <dbReference type="Proteomes" id="UP000008744"/>
    </source>
</evidence>
<keyword evidence="6 9" id="KW-0472">Membrane</keyword>
<dbReference type="GO" id="GO:0097003">
    <property type="term" value="F:adipokinetic hormone receptor activity"/>
    <property type="evidence" value="ECO:0007669"/>
    <property type="project" value="EnsemblMetazoa"/>
</dbReference>
<gene>
    <name evidence="11" type="primary">Dper\GL25969</name>
    <name evidence="11" type="ORF">Dper_GL25969</name>
</gene>
<keyword evidence="7" id="KW-0675">Receptor</keyword>
<organism evidence="12">
    <name type="scientific">Drosophila persimilis</name>
    <name type="common">Fruit fly</name>
    <dbReference type="NCBI Taxonomy" id="7234"/>
    <lineage>
        <taxon>Eukaryota</taxon>
        <taxon>Metazoa</taxon>
        <taxon>Ecdysozoa</taxon>
        <taxon>Arthropoda</taxon>
        <taxon>Hexapoda</taxon>
        <taxon>Insecta</taxon>
        <taxon>Pterygota</taxon>
        <taxon>Neoptera</taxon>
        <taxon>Endopterygota</taxon>
        <taxon>Diptera</taxon>
        <taxon>Brachycera</taxon>
        <taxon>Muscomorpha</taxon>
        <taxon>Ephydroidea</taxon>
        <taxon>Drosophilidae</taxon>
        <taxon>Drosophila</taxon>
        <taxon>Sophophora</taxon>
    </lineage>
</organism>
<feature type="transmembrane region" description="Helical" evidence="9">
    <location>
        <begin position="182"/>
        <end position="204"/>
    </location>
</feature>
<keyword evidence="3" id="KW-1003">Cell membrane</keyword>
<dbReference type="eggNOG" id="KOG3656">
    <property type="taxonomic scope" value="Eukaryota"/>
</dbReference>
<dbReference type="InterPro" id="IPR000276">
    <property type="entry name" value="GPCR_Rhodpsn"/>
</dbReference>
<comment type="subcellular location">
    <subcellularLocation>
        <location evidence="1">Cell membrane</location>
        <topology evidence="1">Multi-pass membrane protein</topology>
    </subcellularLocation>
</comment>
<keyword evidence="12" id="KW-1185">Reference proteome</keyword>
<dbReference type="GO" id="GO:0042593">
    <property type="term" value="P:glucose homeostasis"/>
    <property type="evidence" value="ECO:0007669"/>
    <property type="project" value="EnsemblMetazoa"/>
</dbReference>
<dbReference type="PANTHER" id="PTHR24241:SF59">
    <property type="entry name" value="ADIPOKINETIC HORMONE RECEPTOR, ISOFORM C"/>
    <property type="match status" value="1"/>
</dbReference>
<dbReference type="GO" id="GO:0016042">
    <property type="term" value="P:lipid catabolic process"/>
    <property type="evidence" value="ECO:0007669"/>
    <property type="project" value="EnsemblMetazoa"/>
</dbReference>
<feature type="region of interest" description="Disordered" evidence="8">
    <location>
        <begin position="305"/>
        <end position="326"/>
    </location>
</feature>
<dbReference type="InterPro" id="IPR017452">
    <property type="entry name" value="GPCR_Rhodpsn_7TM"/>
</dbReference>
<evidence type="ECO:0000259" key="10">
    <source>
        <dbReference type="PROSITE" id="PS50262"/>
    </source>
</evidence>
<dbReference type="Pfam" id="PF00001">
    <property type="entry name" value="7tm_1"/>
    <property type="match status" value="1"/>
</dbReference>
<feature type="transmembrane region" description="Helical" evidence="9">
    <location>
        <begin position="219"/>
        <end position="238"/>
    </location>
</feature>
<keyword evidence="5 9" id="KW-1133">Transmembrane helix</keyword>
<protein>
    <submittedName>
        <fullName evidence="11">GL25969</fullName>
    </submittedName>
</protein>
<dbReference type="AlphaFoldDB" id="B4GJY1"/>
<dbReference type="Proteomes" id="UP000008744">
    <property type="component" value="Unassembled WGS sequence"/>
</dbReference>
<dbReference type="STRING" id="7234.B4GJY1"/>
<dbReference type="PhylomeDB" id="B4GJY1"/>
<dbReference type="GO" id="GO:0005886">
    <property type="term" value="C:plasma membrane"/>
    <property type="evidence" value="ECO:0007669"/>
    <property type="project" value="UniProtKB-SubCell"/>
</dbReference>
<dbReference type="Gene3D" id="1.20.1070.10">
    <property type="entry name" value="Rhodopsin 7-helix transmembrane proteins"/>
    <property type="match status" value="1"/>
</dbReference>
<evidence type="ECO:0000256" key="4">
    <source>
        <dbReference type="ARBA" id="ARBA00022692"/>
    </source>
</evidence>
<proteinExistence type="inferred from homology"/>
<accession>B4GJY1</accession>
<dbReference type="SUPFAM" id="SSF81321">
    <property type="entry name" value="Family A G protein-coupled receptor-like"/>
    <property type="match status" value="1"/>
</dbReference>
<evidence type="ECO:0000256" key="9">
    <source>
        <dbReference type="SAM" id="Phobius"/>
    </source>
</evidence>
<evidence type="ECO:0000256" key="8">
    <source>
        <dbReference type="SAM" id="MobiDB-lite"/>
    </source>
</evidence>
<dbReference type="GO" id="GO:0097004">
    <property type="term" value="F:adipokinetic hormone binding"/>
    <property type="evidence" value="ECO:0007669"/>
    <property type="project" value="EnsemblMetazoa"/>
</dbReference>
<sequence length="342" mass="38807">MAHSGEINEVVYDHRILKDWSNVNNTNGTMHLSKDMIFNDGHRLSITVYRYYAILKPLQRSYNPGTHHAGLRLDGLCHLQHSAGEAAFLFHLEEHPVVRGYFQCVTFHSFVSDFDNWLYQIATMCAMYAFPLIVFIYCYGAIYLEIYRKSQRVLKDVIAERFRRSNDDVLSRAKKRTLKMTISIVIVFIICWTPYYTICMWYSLDKTSVDKVNSLVRKALFIFASTNSCMNPLVYGLYNIRGRMNNNNNVSVNNRHTSLSNRLDSSNQLMQKPAAANNNSLANRHGTVMAAAVAATTKLAHVPQPLPATAPLASDDADGDNDDSSVSVVTIRCQEPPRICHK</sequence>
<dbReference type="PRINTS" id="PR00237">
    <property type="entry name" value="GPCRRHODOPSN"/>
</dbReference>
<evidence type="ECO:0000256" key="2">
    <source>
        <dbReference type="ARBA" id="ARBA00010663"/>
    </source>
</evidence>
<evidence type="ECO:0000256" key="5">
    <source>
        <dbReference type="ARBA" id="ARBA00022989"/>
    </source>
</evidence>
<evidence type="ECO:0000256" key="1">
    <source>
        <dbReference type="ARBA" id="ARBA00004651"/>
    </source>
</evidence>
<reference evidence="11 12" key="1">
    <citation type="journal article" date="2007" name="Nature">
        <title>Evolution of genes and genomes on the Drosophila phylogeny.</title>
        <authorList>
            <consortium name="Drosophila 12 Genomes Consortium"/>
            <person name="Clark A.G."/>
            <person name="Eisen M.B."/>
            <person name="Smith D.R."/>
            <person name="Bergman C.M."/>
            <person name="Oliver B."/>
            <person name="Markow T.A."/>
            <person name="Kaufman T.C."/>
            <person name="Kellis M."/>
            <person name="Gelbart W."/>
            <person name="Iyer V.N."/>
            <person name="Pollard D.A."/>
            <person name="Sackton T.B."/>
            <person name="Larracuente A.M."/>
            <person name="Singh N.D."/>
            <person name="Abad J.P."/>
            <person name="Abt D.N."/>
            <person name="Adryan B."/>
            <person name="Aguade M."/>
            <person name="Akashi H."/>
            <person name="Anderson W.W."/>
            <person name="Aquadro C.F."/>
            <person name="Ardell D.H."/>
            <person name="Arguello R."/>
            <person name="Artieri C.G."/>
            <person name="Barbash D.A."/>
            <person name="Barker D."/>
            <person name="Barsanti P."/>
            <person name="Batterham P."/>
            <person name="Batzoglou S."/>
            <person name="Begun D."/>
            <person name="Bhutkar A."/>
            <person name="Blanco E."/>
            <person name="Bosak S.A."/>
            <person name="Bradley R.K."/>
            <person name="Brand A.D."/>
            <person name="Brent M.R."/>
            <person name="Brooks A.N."/>
            <person name="Brown R.H."/>
            <person name="Butlin R.K."/>
            <person name="Caggese C."/>
            <person name="Calvi B.R."/>
            <person name="Bernardo de Carvalho A."/>
            <person name="Caspi A."/>
            <person name="Castrezana S."/>
            <person name="Celniker S.E."/>
            <person name="Chang J.L."/>
            <person name="Chapple C."/>
            <person name="Chatterji S."/>
            <person name="Chinwalla A."/>
            <person name="Civetta A."/>
            <person name="Clifton S.W."/>
            <person name="Comeron J.M."/>
            <person name="Costello J.C."/>
            <person name="Coyne J.A."/>
            <person name="Daub J."/>
            <person name="David R.G."/>
            <person name="Delcher A.L."/>
            <person name="Delehaunty K."/>
            <person name="Do C.B."/>
            <person name="Ebling H."/>
            <person name="Edwards K."/>
            <person name="Eickbush T."/>
            <person name="Evans J.D."/>
            <person name="Filipski A."/>
            <person name="Findeiss S."/>
            <person name="Freyhult E."/>
            <person name="Fulton L."/>
            <person name="Fulton R."/>
            <person name="Garcia A.C."/>
            <person name="Gardiner A."/>
            <person name="Garfield D.A."/>
            <person name="Garvin B.E."/>
            <person name="Gibson G."/>
            <person name="Gilbert D."/>
            <person name="Gnerre S."/>
            <person name="Godfrey J."/>
            <person name="Good R."/>
            <person name="Gotea V."/>
            <person name="Gravely B."/>
            <person name="Greenberg A.J."/>
            <person name="Griffiths-Jones S."/>
            <person name="Gross S."/>
            <person name="Guigo R."/>
            <person name="Gustafson E.A."/>
            <person name="Haerty W."/>
            <person name="Hahn M.W."/>
            <person name="Halligan D.L."/>
            <person name="Halpern A.L."/>
            <person name="Halter G.M."/>
            <person name="Han M.V."/>
            <person name="Heger A."/>
            <person name="Hillier L."/>
            <person name="Hinrichs A.S."/>
            <person name="Holmes I."/>
            <person name="Hoskins R.A."/>
            <person name="Hubisz M.J."/>
            <person name="Hultmark D."/>
            <person name="Huntley M.A."/>
            <person name="Jaffe D.B."/>
            <person name="Jagadeeshan S."/>
            <person name="Jeck W.R."/>
            <person name="Johnson J."/>
            <person name="Jones C.D."/>
            <person name="Jordan W.C."/>
            <person name="Karpen G.H."/>
            <person name="Kataoka E."/>
            <person name="Keightley P.D."/>
            <person name="Kheradpour P."/>
            <person name="Kirkness E.F."/>
            <person name="Koerich L.B."/>
            <person name="Kristiansen K."/>
            <person name="Kudrna D."/>
            <person name="Kulathinal R.J."/>
            <person name="Kumar S."/>
            <person name="Kwok R."/>
            <person name="Lander E."/>
            <person name="Langley C.H."/>
            <person name="Lapoint R."/>
            <person name="Lazzaro B.P."/>
            <person name="Lee S.J."/>
            <person name="Levesque L."/>
            <person name="Li R."/>
            <person name="Lin C.F."/>
            <person name="Lin M.F."/>
            <person name="Lindblad-Toh K."/>
            <person name="Llopart A."/>
            <person name="Long M."/>
            <person name="Low L."/>
            <person name="Lozovsky E."/>
            <person name="Lu J."/>
            <person name="Luo M."/>
            <person name="Machado C.A."/>
            <person name="Makalowski W."/>
            <person name="Marzo M."/>
            <person name="Matsuda M."/>
            <person name="Matzkin L."/>
            <person name="McAllister B."/>
            <person name="McBride C.S."/>
            <person name="McKernan B."/>
            <person name="McKernan K."/>
            <person name="Mendez-Lago M."/>
            <person name="Minx P."/>
            <person name="Mollenhauer M.U."/>
            <person name="Montooth K."/>
            <person name="Mount S.M."/>
            <person name="Mu X."/>
            <person name="Myers E."/>
            <person name="Negre B."/>
            <person name="Newfeld S."/>
            <person name="Nielsen R."/>
            <person name="Noor M.A."/>
            <person name="O'Grady P."/>
            <person name="Pachter L."/>
            <person name="Papaceit M."/>
            <person name="Parisi M.J."/>
            <person name="Parisi M."/>
            <person name="Parts L."/>
            <person name="Pedersen J.S."/>
            <person name="Pesole G."/>
            <person name="Phillippy A.M."/>
            <person name="Ponting C.P."/>
            <person name="Pop M."/>
            <person name="Porcelli D."/>
            <person name="Powell J.R."/>
            <person name="Prohaska S."/>
            <person name="Pruitt K."/>
            <person name="Puig M."/>
            <person name="Quesneville H."/>
            <person name="Ram K.R."/>
            <person name="Rand D."/>
            <person name="Rasmussen M.D."/>
            <person name="Reed L.K."/>
            <person name="Reenan R."/>
            <person name="Reily A."/>
            <person name="Remington K.A."/>
            <person name="Rieger T.T."/>
            <person name="Ritchie M.G."/>
            <person name="Robin C."/>
            <person name="Rogers Y.H."/>
            <person name="Rohde C."/>
            <person name="Rozas J."/>
            <person name="Rubenfield M.J."/>
            <person name="Ruiz A."/>
            <person name="Russo S."/>
            <person name="Salzberg S.L."/>
            <person name="Sanchez-Gracia A."/>
            <person name="Saranga D.J."/>
            <person name="Sato H."/>
            <person name="Schaeffer S.W."/>
            <person name="Schatz M.C."/>
            <person name="Schlenke T."/>
            <person name="Schwartz R."/>
            <person name="Segarra C."/>
            <person name="Singh R.S."/>
            <person name="Sirot L."/>
            <person name="Sirota M."/>
            <person name="Sisneros N.B."/>
            <person name="Smith C.D."/>
            <person name="Smith T.F."/>
            <person name="Spieth J."/>
            <person name="Stage D.E."/>
            <person name="Stark A."/>
            <person name="Stephan W."/>
            <person name="Strausberg R.L."/>
            <person name="Strempel S."/>
            <person name="Sturgill D."/>
            <person name="Sutton G."/>
            <person name="Sutton G.G."/>
            <person name="Tao W."/>
            <person name="Teichmann S."/>
            <person name="Tobari Y.N."/>
            <person name="Tomimura Y."/>
            <person name="Tsolas J.M."/>
            <person name="Valente V.L."/>
            <person name="Venter E."/>
            <person name="Venter J.C."/>
            <person name="Vicario S."/>
            <person name="Vieira F.G."/>
            <person name="Vilella A.J."/>
            <person name="Villasante A."/>
            <person name="Walenz B."/>
            <person name="Wang J."/>
            <person name="Wasserman M."/>
            <person name="Watts T."/>
            <person name="Wilson D."/>
            <person name="Wilson R.K."/>
            <person name="Wing R.A."/>
            <person name="Wolfner M.F."/>
            <person name="Wong A."/>
            <person name="Wong G.K."/>
            <person name="Wu C.I."/>
            <person name="Wu G."/>
            <person name="Yamamoto D."/>
            <person name="Yang H.P."/>
            <person name="Yang S.P."/>
            <person name="Yorke J.A."/>
            <person name="Yoshida K."/>
            <person name="Zdobnov E."/>
            <person name="Zhang P."/>
            <person name="Zhang Y."/>
            <person name="Zimin A.V."/>
            <person name="Baldwin J."/>
            <person name="Abdouelleil A."/>
            <person name="Abdulkadir J."/>
            <person name="Abebe A."/>
            <person name="Abera B."/>
            <person name="Abreu J."/>
            <person name="Acer S.C."/>
            <person name="Aftuck L."/>
            <person name="Alexander A."/>
            <person name="An P."/>
            <person name="Anderson E."/>
            <person name="Anderson S."/>
            <person name="Arachi H."/>
            <person name="Azer M."/>
            <person name="Bachantsang P."/>
            <person name="Barry A."/>
            <person name="Bayul T."/>
            <person name="Berlin A."/>
            <person name="Bessette D."/>
            <person name="Bloom T."/>
            <person name="Blye J."/>
            <person name="Boguslavskiy L."/>
            <person name="Bonnet C."/>
            <person name="Boukhgalter B."/>
            <person name="Bourzgui I."/>
            <person name="Brown A."/>
            <person name="Cahill P."/>
            <person name="Channer S."/>
            <person name="Cheshatsang Y."/>
            <person name="Chuda L."/>
            <person name="Citroen M."/>
            <person name="Collymore A."/>
            <person name="Cooke P."/>
            <person name="Costello M."/>
            <person name="D'Aco K."/>
            <person name="Daza R."/>
            <person name="De Haan G."/>
            <person name="DeGray S."/>
            <person name="DeMaso C."/>
            <person name="Dhargay N."/>
            <person name="Dooley K."/>
            <person name="Dooley E."/>
            <person name="Doricent M."/>
            <person name="Dorje P."/>
            <person name="Dorjee K."/>
            <person name="Dupes A."/>
            <person name="Elong R."/>
            <person name="Falk J."/>
            <person name="Farina A."/>
            <person name="Faro S."/>
            <person name="Ferguson D."/>
            <person name="Fisher S."/>
            <person name="Foley C.D."/>
            <person name="Franke A."/>
            <person name="Friedrich D."/>
            <person name="Gadbois L."/>
            <person name="Gearin G."/>
            <person name="Gearin C.R."/>
            <person name="Giannoukos G."/>
            <person name="Goode T."/>
            <person name="Graham J."/>
            <person name="Grandbois E."/>
            <person name="Grewal S."/>
            <person name="Gyaltsen K."/>
            <person name="Hafez N."/>
            <person name="Hagos B."/>
            <person name="Hall J."/>
            <person name="Henson C."/>
            <person name="Hollinger A."/>
            <person name="Honan T."/>
            <person name="Huard M.D."/>
            <person name="Hughes L."/>
            <person name="Hurhula B."/>
            <person name="Husby M.E."/>
            <person name="Kamat A."/>
            <person name="Kanga B."/>
            <person name="Kashin S."/>
            <person name="Khazanovich D."/>
            <person name="Kisner P."/>
            <person name="Lance K."/>
            <person name="Lara M."/>
            <person name="Lee W."/>
            <person name="Lennon N."/>
            <person name="Letendre F."/>
            <person name="LeVine R."/>
            <person name="Lipovsky A."/>
            <person name="Liu X."/>
            <person name="Liu J."/>
            <person name="Liu S."/>
            <person name="Lokyitsang T."/>
            <person name="Lokyitsang Y."/>
            <person name="Lubonja R."/>
            <person name="Lui A."/>
            <person name="MacDonald P."/>
            <person name="Magnisalis V."/>
            <person name="Maru K."/>
            <person name="Matthews C."/>
            <person name="McCusker W."/>
            <person name="McDonough S."/>
            <person name="Mehta T."/>
            <person name="Meldrim J."/>
            <person name="Meneus L."/>
            <person name="Mihai O."/>
            <person name="Mihalev A."/>
            <person name="Mihova T."/>
            <person name="Mittelman R."/>
            <person name="Mlenga V."/>
            <person name="Montmayeur A."/>
            <person name="Mulrain L."/>
            <person name="Navidi A."/>
            <person name="Naylor J."/>
            <person name="Negash T."/>
            <person name="Nguyen T."/>
            <person name="Nguyen N."/>
            <person name="Nicol R."/>
            <person name="Norbu C."/>
            <person name="Norbu N."/>
            <person name="Novod N."/>
            <person name="O'Neill B."/>
            <person name="Osman S."/>
            <person name="Markiewicz E."/>
            <person name="Oyono O.L."/>
            <person name="Patti C."/>
            <person name="Phunkhang P."/>
            <person name="Pierre F."/>
            <person name="Priest M."/>
            <person name="Raghuraman S."/>
            <person name="Rege F."/>
            <person name="Reyes R."/>
            <person name="Rise C."/>
            <person name="Rogov P."/>
            <person name="Ross K."/>
            <person name="Ryan E."/>
            <person name="Settipalli S."/>
            <person name="Shea T."/>
            <person name="Sherpa N."/>
            <person name="Shi L."/>
            <person name="Shih D."/>
            <person name="Sparrow T."/>
            <person name="Spaulding J."/>
            <person name="Stalker J."/>
            <person name="Stange-Thomann N."/>
            <person name="Stavropoulos S."/>
            <person name="Stone C."/>
            <person name="Strader C."/>
            <person name="Tesfaye S."/>
            <person name="Thomson T."/>
            <person name="Thoulutsang Y."/>
            <person name="Thoulutsang D."/>
            <person name="Topham K."/>
            <person name="Topping I."/>
            <person name="Tsamla T."/>
            <person name="Vassiliev H."/>
            <person name="Vo A."/>
            <person name="Wangchuk T."/>
            <person name="Wangdi T."/>
            <person name="Weiand M."/>
            <person name="Wilkinson J."/>
            <person name="Wilson A."/>
            <person name="Yadav S."/>
            <person name="Young G."/>
            <person name="Yu Q."/>
            <person name="Zembek L."/>
            <person name="Zhong D."/>
            <person name="Zimmer A."/>
            <person name="Zwirko Z."/>
            <person name="Jaffe D.B."/>
            <person name="Alvarez P."/>
            <person name="Brockman W."/>
            <person name="Butler J."/>
            <person name="Chin C."/>
            <person name="Gnerre S."/>
            <person name="Grabherr M."/>
            <person name="Kleber M."/>
            <person name="Mauceli E."/>
            <person name="MacCallum I."/>
        </authorList>
    </citation>
    <scope>NUCLEOTIDE SEQUENCE [LARGE SCALE GENOMIC DNA]</scope>
    <source>
        <strain evidence="12">MSH-3 / Tucson 14011-0111.49</strain>
    </source>
</reference>
<evidence type="ECO:0000313" key="11">
    <source>
        <dbReference type="EMBL" id="EDW36947.1"/>
    </source>
</evidence>
<keyword evidence="4 9" id="KW-0812">Transmembrane</keyword>
<dbReference type="GO" id="GO:0070328">
    <property type="term" value="P:triglyceride homeostasis"/>
    <property type="evidence" value="ECO:0007669"/>
    <property type="project" value="EnsemblMetazoa"/>
</dbReference>
<dbReference type="GO" id="GO:0009267">
    <property type="term" value="P:cellular response to starvation"/>
    <property type="evidence" value="ECO:0007669"/>
    <property type="project" value="EnsemblMetazoa"/>
</dbReference>
<dbReference type="PROSITE" id="PS50262">
    <property type="entry name" value="G_PROTEIN_RECEP_F1_2"/>
    <property type="match status" value="1"/>
</dbReference>
<dbReference type="EMBL" id="CH479184">
    <property type="protein sequence ID" value="EDW36947.1"/>
    <property type="molecule type" value="Genomic_DNA"/>
</dbReference>
<dbReference type="PANTHER" id="PTHR24241">
    <property type="entry name" value="NEUROPEPTIDE RECEPTOR-RELATED G-PROTEIN COUPLED RECEPTOR"/>
    <property type="match status" value="1"/>
</dbReference>
<dbReference type="GO" id="GO:0042277">
    <property type="term" value="F:peptide binding"/>
    <property type="evidence" value="ECO:0007669"/>
    <property type="project" value="TreeGrafter"/>
</dbReference>
<feature type="domain" description="G-protein coupled receptors family 1 profile" evidence="10">
    <location>
        <begin position="44"/>
        <end position="235"/>
    </location>
</feature>
<feature type="transmembrane region" description="Helical" evidence="9">
    <location>
        <begin position="117"/>
        <end position="144"/>
    </location>
</feature>
<evidence type="ECO:0000256" key="7">
    <source>
        <dbReference type="ARBA" id="ARBA00023170"/>
    </source>
</evidence>
<name>B4GJY1_DROPE</name>
<dbReference type="GO" id="GO:0045819">
    <property type="term" value="P:positive regulation of glycogen catabolic process"/>
    <property type="evidence" value="ECO:0007669"/>
    <property type="project" value="EnsemblMetazoa"/>
</dbReference>
<dbReference type="OrthoDB" id="6435638at2759"/>
<dbReference type="GO" id="GO:0004930">
    <property type="term" value="F:G protein-coupled receptor activity"/>
    <property type="evidence" value="ECO:0007669"/>
    <property type="project" value="InterPro"/>
</dbReference>
<comment type="similarity">
    <text evidence="2">Belongs to the G-protein coupled receptor 1 family.</text>
</comment>
<dbReference type="HOGENOM" id="CLU_009579_15_2_1"/>
<evidence type="ECO:0000256" key="3">
    <source>
        <dbReference type="ARBA" id="ARBA00022475"/>
    </source>
</evidence>
<dbReference type="GO" id="GO:0032870">
    <property type="term" value="P:cellular response to hormone stimulus"/>
    <property type="evidence" value="ECO:0007669"/>
    <property type="project" value="TreeGrafter"/>
</dbReference>